<evidence type="ECO:0000313" key="1">
    <source>
        <dbReference type="EMBL" id="BBL34618.1"/>
    </source>
</evidence>
<sequence length="284" mass="33240">MFGFAASCQVDPIAEEAKDVAYVTRYTYTRLSGSWLQPEGRVSVDWMFDFIYEESLAAILNQPEAERLYVQKLMLERKYQSLRIKKPIFSPEYIFSVGTPKFHRTNACRCLTADFINYRVPPEIKARGPQKVREFQEFCEQLKKELEGKSDDVFWARVNARFHIHARPEQVRYENSGVQDVVSMPIAELQEKIRETVDASQEMQNGKDGAVVKNFRYAPSRKKAFAYISNPEQRKIVEQFFKLKWQLIDLLFELYRKQAGAVDYVLPLHLLQASGLEPCRKCWR</sequence>
<gene>
    <name evidence="1" type="ORF">Nstercoris_00857</name>
</gene>
<keyword evidence="2" id="KW-1185">Reference proteome</keyword>
<proteinExistence type="predicted"/>
<protein>
    <submittedName>
        <fullName evidence="1">Uncharacterized protein</fullName>
    </submittedName>
</protein>
<dbReference type="KEGG" id="nst:Nstercoris_00857"/>
<dbReference type="Proteomes" id="UP000316473">
    <property type="component" value="Chromosome"/>
</dbReference>
<evidence type="ECO:0000313" key="2">
    <source>
        <dbReference type="Proteomes" id="UP000316473"/>
    </source>
</evidence>
<reference evidence="1 2" key="1">
    <citation type="submission" date="2019-06" db="EMBL/GenBank/DDBJ databases">
        <title>Nitrosomonas stercoris KYUHI-S whole genome shotgun sequence.</title>
        <authorList>
            <person name="Nakagawa T."/>
            <person name="Tsuchiya Y."/>
            <person name="Takahashi R."/>
        </authorList>
    </citation>
    <scope>NUCLEOTIDE SEQUENCE [LARGE SCALE GENOMIC DNA]</scope>
    <source>
        <strain evidence="1 2">KYUHI-S</strain>
    </source>
</reference>
<organism evidence="1 2">
    <name type="scientific">Nitrosomonas stercoris</name>
    <dbReference type="NCBI Taxonomy" id="1444684"/>
    <lineage>
        <taxon>Bacteria</taxon>
        <taxon>Pseudomonadati</taxon>
        <taxon>Pseudomonadota</taxon>
        <taxon>Betaproteobacteria</taxon>
        <taxon>Nitrosomonadales</taxon>
        <taxon>Nitrosomonadaceae</taxon>
        <taxon>Nitrosomonas</taxon>
    </lineage>
</organism>
<accession>A0A4Y1YLC1</accession>
<dbReference type="EMBL" id="AP019755">
    <property type="protein sequence ID" value="BBL34618.1"/>
    <property type="molecule type" value="Genomic_DNA"/>
</dbReference>
<name>A0A4Y1YLC1_9PROT</name>
<dbReference type="AlphaFoldDB" id="A0A4Y1YLC1"/>